<dbReference type="AlphaFoldDB" id="A0A8J4E6V8"/>
<gene>
    <name evidence="2" type="ORF">Vau01_120110</name>
</gene>
<evidence type="ECO:0000313" key="2">
    <source>
        <dbReference type="EMBL" id="GIJ64495.1"/>
    </source>
</evidence>
<keyword evidence="3" id="KW-1185">Reference proteome</keyword>
<reference evidence="2" key="1">
    <citation type="submission" date="2021-01" db="EMBL/GenBank/DDBJ databases">
        <title>Whole genome shotgun sequence of Virgisporangium aurantiacum NBRC 16421.</title>
        <authorList>
            <person name="Komaki H."/>
            <person name="Tamura T."/>
        </authorList>
    </citation>
    <scope>NUCLEOTIDE SEQUENCE</scope>
    <source>
        <strain evidence="2">NBRC 16421</strain>
    </source>
</reference>
<organism evidence="2 3">
    <name type="scientific">Virgisporangium aurantiacum</name>
    <dbReference type="NCBI Taxonomy" id="175570"/>
    <lineage>
        <taxon>Bacteria</taxon>
        <taxon>Bacillati</taxon>
        <taxon>Actinomycetota</taxon>
        <taxon>Actinomycetes</taxon>
        <taxon>Micromonosporales</taxon>
        <taxon>Micromonosporaceae</taxon>
        <taxon>Virgisporangium</taxon>
    </lineage>
</organism>
<evidence type="ECO:0008006" key="4">
    <source>
        <dbReference type="Google" id="ProtNLM"/>
    </source>
</evidence>
<name>A0A8J4E6V8_9ACTN</name>
<keyword evidence="1" id="KW-1133">Transmembrane helix</keyword>
<evidence type="ECO:0000256" key="1">
    <source>
        <dbReference type="SAM" id="Phobius"/>
    </source>
</evidence>
<keyword evidence="1" id="KW-0472">Membrane</keyword>
<keyword evidence="1" id="KW-0812">Transmembrane</keyword>
<proteinExistence type="predicted"/>
<dbReference type="RefSeq" id="WP_204013220.1">
    <property type="nucleotide sequence ID" value="NZ_BOPG01000118.1"/>
</dbReference>
<protein>
    <recommendedName>
        <fullName evidence="4">CinY protein</fullName>
    </recommendedName>
</protein>
<dbReference type="Proteomes" id="UP000612585">
    <property type="component" value="Unassembled WGS sequence"/>
</dbReference>
<feature type="transmembrane region" description="Helical" evidence="1">
    <location>
        <begin position="335"/>
        <end position="356"/>
    </location>
</feature>
<sequence>MVRATGPGLLAALVLPLVIVLVPARAAAFGTIDTGGQNREHERITRAAVACAAGPESGRACFEPRSADQLAGHGKRFGAVGSPDLTEPLDPAAHCDDADYLAGDYPRTRDRATASLRDCVDHLRGRFLEAVDEAGNLLDADGAIVPAAVTLDADCEFDAAQEKRSKCRSLEGFGRALHGVQDFYSHSNWTDEADPARPVGADNPPGLGLPAPSPVFDLRGTGAPSVPDGLSTGCFVLHDSVPGVEKCALRVTHAGLNKDLGLIDPNTGEATDPATPRGRVGGNFARAVAGAVEETRRQWRDLRSELEDRYGARKASLMVCALRRDDPVADCRIRGVPTVLAAGVLVGVVGLVLFGLRRQAVRGRRQAVRRRRAG</sequence>
<comment type="caution">
    <text evidence="2">The sequence shown here is derived from an EMBL/GenBank/DDBJ whole genome shotgun (WGS) entry which is preliminary data.</text>
</comment>
<evidence type="ECO:0000313" key="3">
    <source>
        <dbReference type="Proteomes" id="UP000612585"/>
    </source>
</evidence>
<dbReference type="EMBL" id="BOPG01000118">
    <property type="protein sequence ID" value="GIJ64495.1"/>
    <property type="molecule type" value="Genomic_DNA"/>
</dbReference>
<accession>A0A8J4E6V8</accession>